<dbReference type="InterPro" id="IPR003399">
    <property type="entry name" value="Mce/MlaD"/>
</dbReference>
<evidence type="ECO:0000313" key="5">
    <source>
        <dbReference type="Proteomes" id="UP000029452"/>
    </source>
</evidence>
<comment type="caution">
    <text evidence="4">The sequence shown here is derived from an EMBL/GenBank/DDBJ whole genome shotgun (WGS) entry which is preliminary data.</text>
</comment>
<proteinExistence type="predicted"/>
<dbReference type="InterPro" id="IPR052336">
    <property type="entry name" value="MlaD_Phospholipid_Transporter"/>
</dbReference>
<keyword evidence="2" id="KW-0812">Transmembrane</keyword>
<gene>
    <name evidence="4" type="ORF">LptCag_2098</name>
</gene>
<name>A0A094WAV2_9BACT</name>
<dbReference type="PANTHER" id="PTHR33371:SF4">
    <property type="entry name" value="INTERMEMBRANE PHOSPHOLIPID TRANSPORT SYSTEM BINDING PROTEIN MLAD"/>
    <property type="match status" value="1"/>
</dbReference>
<keyword evidence="2" id="KW-0472">Membrane</keyword>
<feature type="domain" description="Mce/MlaD" evidence="3">
    <location>
        <begin position="54"/>
        <end position="130"/>
    </location>
</feature>
<organism evidence="4 5">
    <name type="scientific">Leptospirillum ferriphilum</name>
    <dbReference type="NCBI Taxonomy" id="178606"/>
    <lineage>
        <taxon>Bacteria</taxon>
        <taxon>Pseudomonadati</taxon>
        <taxon>Nitrospirota</taxon>
        <taxon>Nitrospiria</taxon>
        <taxon>Nitrospirales</taxon>
        <taxon>Nitrospiraceae</taxon>
        <taxon>Leptospirillum</taxon>
    </lineage>
</organism>
<dbReference type="AlphaFoldDB" id="A0A094WAV2"/>
<evidence type="ECO:0000256" key="1">
    <source>
        <dbReference type="SAM" id="MobiDB-lite"/>
    </source>
</evidence>
<evidence type="ECO:0000256" key="2">
    <source>
        <dbReference type="SAM" id="Phobius"/>
    </source>
</evidence>
<feature type="region of interest" description="Disordered" evidence="1">
    <location>
        <begin position="173"/>
        <end position="203"/>
    </location>
</feature>
<dbReference type="PATRIC" id="fig|178606.4.peg.634"/>
<sequence length="535" mass="58847">MDFHATFAIDISLYGVLMNWTAEAKLGFFIVVAILVAVGLTLRFGHFHLTPKGSYRIYADFRSVDGLEKGTAVRIAGVRVGEVTDITLRSSGMAHVEMMIFDGLKLPADIHPVIFSNGFLGKLYIELVPGKSAKPIIRKNQFFPTHRNGQEQSGSYLSFSWFLPFPAWGDPLPSQPGAPVPGPALPSSKTEDPGYVQPGQTLASPGETVSVNRLVRKLNRIADDIKAITGALRRAMGNQKGTEDLKKTLDNLKVLTDNLREFTKNLKDKSPAILKKVDSIATKIDQGVGTVGQLVNNKDLYKKVDSAAGHLDSILAKIDSGQGTIGQLVNNPDLYNNLNATLKKFSDLSHKSDQMVLDVSMKGYYFPRDAAADGFLTLQIFPRSDKFYEIQVVSSQLGNYNQTVPYTQVNGNYIAGPSQVTENNYAIKFSVEFGQKFNNFDVRAGMIENSFGVGTDVFLTDNLTFTFVLYNIGSYDPIAPNPFTRMYLNYTILNHIWLTAGWYNAFNQNLSSPLVGGGIVFSDNTLKTLIAGHLP</sequence>
<dbReference type="PANTHER" id="PTHR33371">
    <property type="entry name" value="INTERMEMBRANE PHOSPHOLIPID TRANSPORT SYSTEM BINDING PROTEIN MLAD-RELATED"/>
    <property type="match status" value="1"/>
</dbReference>
<feature type="compositionally biased region" description="Pro residues" evidence="1">
    <location>
        <begin position="173"/>
        <end position="184"/>
    </location>
</feature>
<dbReference type="Pfam" id="PF02470">
    <property type="entry name" value="MlaD"/>
    <property type="match status" value="1"/>
</dbReference>
<evidence type="ECO:0000259" key="3">
    <source>
        <dbReference type="Pfam" id="PF02470"/>
    </source>
</evidence>
<protein>
    <recommendedName>
        <fullName evidence="3">Mce/MlaD domain-containing protein</fullName>
    </recommendedName>
</protein>
<accession>A0A094WAV2</accession>
<reference evidence="4 5" key="1">
    <citation type="submission" date="2014-06" db="EMBL/GenBank/DDBJ databases">
        <title>Draft genome sequence of iron oxidizing acidophile Leptospirillum ferriphilum DSM14647.</title>
        <authorList>
            <person name="Cardenas J.P."/>
            <person name="Lazcano M."/>
            <person name="Ossandon F.J."/>
            <person name="Corbett M."/>
            <person name="Holmes D.S."/>
            <person name="Watkin E."/>
        </authorList>
    </citation>
    <scope>NUCLEOTIDE SEQUENCE [LARGE SCALE GENOMIC DNA]</scope>
    <source>
        <strain evidence="4 5">DSM 14647</strain>
    </source>
</reference>
<feature type="transmembrane region" description="Helical" evidence="2">
    <location>
        <begin position="26"/>
        <end position="45"/>
    </location>
</feature>
<dbReference type="Proteomes" id="UP000029452">
    <property type="component" value="Unassembled WGS sequence"/>
</dbReference>
<keyword evidence="2" id="KW-1133">Transmembrane helix</keyword>
<dbReference type="EMBL" id="JPGK01000002">
    <property type="protein sequence ID" value="KGA94668.1"/>
    <property type="molecule type" value="Genomic_DNA"/>
</dbReference>
<evidence type="ECO:0000313" key="4">
    <source>
        <dbReference type="EMBL" id="KGA94668.1"/>
    </source>
</evidence>